<dbReference type="InterPro" id="IPR036412">
    <property type="entry name" value="HAD-like_sf"/>
</dbReference>
<evidence type="ECO:0000256" key="3">
    <source>
        <dbReference type="ARBA" id="ARBA00012640"/>
    </source>
</evidence>
<reference evidence="9" key="1">
    <citation type="submission" date="2021-01" db="EMBL/GenBank/DDBJ databases">
        <authorList>
            <person name="Corre E."/>
            <person name="Pelletier E."/>
            <person name="Niang G."/>
            <person name="Scheremetjew M."/>
            <person name="Finn R."/>
            <person name="Kale V."/>
            <person name="Holt S."/>
            <person name="Cochrane G."/>
            <person name="Meng A."/>
            <person name="Brown T."/>
            <person name="Cohen L."/>
        </authorList>
    </citation>
    <scope>NUCLEOTIDE SEQUENCE</scope>
    <source>
        <strain evidence="9">Clade-D-RCC2572</strain>
    </source>
</reference>
<keyword evidence="8" id="KW-0718">Serine biosynthesis</keyword>
<dbReference type="EMBL" id="HBEW01003435">
    <property type="protein sequence ID" value="CAD8580503.1"/>
    <property type="molecule type" value="Transcribed_RNA"/>
</dbReference>
<dbReference type="AlphaFoldDB" id="A0A6U0B681"/>
<keyword evidence="4" id="KW-0028">Amino-acid biosynthesis</keyword>
<dbReference type="GO" id="GO:0009507">
    <property type="term" value="C:chloroplast"/>
    <property type="evidence" value="ECO:0007669"/>
    <property type="project" value="TreeGrafter"/>
</dbReference>
<dbReference type="PANTHER" id="PTHR43344">
    <property type="entry name" value="PHOSPHOSERINE PHOSPHATASE"/>
    <property type="match status" value="1"/>
</dbReference>
<keyword evidence="5" id="KW-0479">Metal-binding</keyword>
<evidence type="ECO:0000256" key="8">
    <source>
        <dbReference type="ARBA" id="ARBA00023299"/>
    </source>
</evidence>
<dbReference type="SUPFAM" id="SSF56784">
    <property type="entry name" value="HAD-like"/>
    <property type="match status" value="1"/>
</dbReference>
<dbReference type="GO" id="GO:0036424">
    <property type="term" value="F:L-phosphoserine phosphatase activity"/>
    <property type="evidence" value="ECO:0007669"/>
    <property type="project" value="TreeGrafter"/>
</dbReference>
<dbReference type="InterPro" id="IPR050582">
    <property type="entry name" value="HAD-like_SerB"/>
</dbReference>
<comment type="pathway">
    <text evidence="2">Amino-acid biosynthesis; L-serine biosynthesis; L-serine from 3-phospho-D-glycerate: step 3/3.</text>
</comment>
<evidence type="ECO:0000256" key="5">
    <source>
        <dbReference type="ARBA" id="ARBA00022723"/>
    </source>
</evidence>
<dbReference type="Pfam" id="PF00702">
    <property type="entry name" value="Hydrolase"/>
    <property type="match status" value="1"/>
</dbReference>
<sequence>MWGVERACVRVTTTTPRIPRGGSKARRATSRATMEASLGKQPSADVLKMWQDAEAVAFDVDSTVCVDEGIDELGAFLGAGERVEAITKRAMEGGMDFAEALQLRLEAMAVTTDSLAAFVSKHPPRYSNGIKELVDALRASGKEVFLVSGGFRQMVHPVGAGLGIPVDNIHANTITFNEDGSLKGFDPNEFPSKSGGKANAVKHIKATRGFKTMVMVGDGATDLEARVAGGADIVVGYGGAQRRAKVEAEADWFVTDLSVLAKALQ</sequence>
<name>A0A6U0B681_9CHLO</name>
<evidence type="ECO:0000256" key="6">
    <source>
        <dbReference type="ARBA" id="ARBA00022801"/>
    </source>
</evidence>
<dbReference type="CDD" id="cd04309">
    <property type="entry name" value="HAD_PSP_eu"/>
    <property type="match status" value="1"/>
</dbReference>
<dbReference type="GO" id="GO:0006564">
    <property type="term" value="P:L-serine biosynthetic process"/>
    <property type="evidence" value="ECO:0007669"/>
    <property type="project" value="UniProtKB-KW"/>
</dbReference>
<evidence type="ECO:0000256" key="4">
    <source>
        <dbReference type="ARBA" id="ARBA00022605"/>
    </source>
</evidence>
<dbReference type="EC" id="3.1.3.3" evidence="3"/>
<gene>
    <name evidence="9" type="ORF">OMED0929_LOCUS2838</name>
</gene>
<evidence type="ECO:0000313" key="9">
    <source>
        <dbReference type="EMBL" id="CAD8580503.1"/>
    </source>
</evidence>
<dbReference type="Gene3D" id="1.10.150.210">
    <property type="entry name" value="Phosphoserine phosphatase, domain 2"/>
    <property type="match status" value="1"/>
</dbReference>
<evidence type="ECO:0000256" key="1">
    <source>
        <dbReference type="ARBA" id="ARBA00001946"/>
    </source>
</evidence>
<organism evidence="9">
    <name type="scientific">Ostreococcus mediterraneus</name>
    <dbReference type="NCBI Taxonomy" id="1486918"/>
    <lineage>
        <taxon>Eukaryota</taxon>
        <taxon>Viridiplantae</taxon>
        <taxon>Chlorophyta</taxon>
        <taxon>Mamiellophyceae</taxon>
        <taxon>Mamiellales</taxon>
        <taxon>Bathycoccaceae</taxon>
        <taxon>Ostreococcus</taxon>
    </lineage>
</organism>
<keyword evidence="6" id="KW-0378">Hydrolase</keyword>
<dbReference type="GO" id="GO:0000287">
    <property type="term" value="F:magnesium ion binding"/>
    <property type="evidence" value="ECO:0007669"/>
    <property type="project" value="TreeGrafter"/>
</dbReference>
<dbReference type="NCBIfam" id="TIGR01488">
    <property type="entry name" value="HAD-SF-IB"/>
    <property type="match status" value="1"/>
</dbReference>
<accession>A0A6U0B681</accession>
<evidence type="ECO:0000256" key="2">
    <source>
        <dbReference type="ARBA" id="ARBA00005135"/>
    </source>
</evidence>
<keyword evidence="7" id="KW-0460">Magnesium</keyword>
<dbReference type="PANTHER" id="PTHR43344:SF2">
    <property type="entry name" value="PHOSPHOSERINE PHOSPHATASE"/>
    <property type="match status" value="1"/>
</dbReference>
<dbReference type="Gene3D" id="3.40.50.1000">
    <property type="entry name" value="HAD superfamily/HAD-like"/>
    <property type="match status" value="1"/>
</dbReference>
<evidence type="ECO:0000256" key="7">
    <source>
        <dbReference type="ARBA" id="ARBA00022842"/>
    </source>
</evidence>
<comment type="cofactor">
    <cofactor evidence="1">
        <name>Mg(2+)</name>
        <dbReference type="ChEBI" id="CHEBI:18420"/>
    </cofactor>
</comment>
<dbReference type="InterPro" id="IPR023214">
    <property type="entry name" value="HAD_sf"/>
</dbReference>
<proteinExistence type="predicted"/>
<protein>
    <recommendedName>
        <fullName evidence="3">phosphoserine phosphatase</fullName>
        <ecNumber evidence="3">3.1.3.3</ecNumber>
    </recommendedName>
</protein>